<feature type="non-terminal residue" evidence="1">
    <location>
        <position position="54"/>
    </location>
</feature>
<evidence type="ECO:0000313" key="1">
    <source>
        <dbReference type="EMBL" id="CEK61918.1"/>
    </source>
</evidence>
<accession>A0A0B6Z087</accession>
<organism evidence="1">
    <name type="scientific">Arion vulgaris</name>
    <dbReference type="NCBI Taxonomy" id="1028688"/>
    <lineage>
        <taxon>Eukaryota</taxon>
        <taxon>Metazoa</taxon>
        <taxon>Spiralia</taxon>
        <taxon>Lophotrochozoa</taxon>
        <taxon>Mollusca</taxon>
        <taxon>Gastropoda</taxon>
        <taxon>Heterobranchia</taxon>
        <taxon>Euthyneura</taxon>
        <taxon>Panpulmonata</taxon>
        <taxon>Eupulmonata</taxon>
        <taxon>Stylommatophora</taxon>
        <taxon>Helicina</taxon>
        <taxon>Arionoidea</taxon>
        <taxon>Arionidae</taxon>
        <taxon>Arion</taxon>
    </lineage>
</organism>
<reference evidence="1" key="1">
    <citation type="submission" date="2014-12" db="EMBL/GenBank/DDBJ databases">
        <title>Insight into the proteome of Arion vulgaris.</title>
        <authorList>
            <person name="Aradska J."/>
            <person name="Bulat T."/>
            <person name="Smidak R."/>
            <person name="Sarate P."/>
            <person name="Gangsoo J."/>
            <person name="Sialana F."/>
            <person name="Bilban M."/>
            <person name="Lubec G."/>
        </authorList>
    </citation>
    <scope>NUCLEOTIDE SEQUENCE</scope>
    <source>
        <tissue evidence="1">Skin</tissue>
    </source>
</reference>
<proteinExistence type="predicted"/>
<dbReference type="EMBL" id="HACG01015053">
    <property type="protein sequence ID" value="CEK61918.1"/>
    <property type="molecule type" value="Transcribed_RNA"/>
</dbReference>
<sequence>MLHCSESYSEDKVEPFMNLLLSNFNKAFYHYESVSLMKLLSNEPDAGNSMPVNP</sequence>
<gene>
    <name evidence="1" type="primary">ORF43666</name>
</gene>
<protein>
    <submittedName>
        <fullName evidence="1">Uncharacterized protein</fullName>
    </submittedName>
</protein>
<dbReference type="AlphaFoldDB" id="A0A0B6Z087"/>
<name>A0A0B6Z087_9EUPU</name>